<name>A0A811N588_9POAL</name>
<dbReference type="Proteomes" id="UP000604825">
    <property type="component" value="Unassembled WGS sequence"/>
</dbReference>
<feature type="signal peptide" evidence="1">
    <location>
        <begin position="1"/>
        <end position="30"/>
    </location>
</feature>
<feature type="chain" id="PRO_5032733228" description="Phytocyanin domain-containing protein" evidence="1">
    <location>
        <begin position="31"/>
        <end position="63"/>
    </location>
</feature>
<organism evidence="3 4">
    <name type="scientific">Miscanthus lutarioriparius</name>
    <dbReference type="NCBI Taxonomy" id="422564"/>
    <lineage>
        <taxon>Eukaryota</taxon>
        <taxon>Viridiplantae</taxon>
        <taxon>Streptophyta</taxon>
        <taxon>Embryophyta</taxon>
        <taxon>Tracheophyta</taxon>
        <taxon>Spermatophyta</taxon>
        <taxon>Magnoliopsida</taxon>
        <taxon>Liliopsida</taxon>
        <taxon>Poales</taxon>
        <taxon>Poaceae</taxon>
        <taxon>PACMAD clade</taxon>
        <taxon>Panicoideae</taxon>
        <taxon>Andropogonodae</taxon>
        <taxon>Andropogoneae</taxon>
        <taxon>Saccharinae</taxon>
        <taxon>Miscanthus</taxon>
    </lineage>
</organism>
<evidence type="ECO:0000313" key="3">
    <source>
        <dbReference type="EMBL" id="CAD6218344.1"/>
    </source>
</evidence>
<dbReference type="EMBL" id="CAJGYO010000003">
    <property type="protein sequence ID" value="CAD6218344.1"/>
    <property type="molecule type" value="Genomic_DNA"/>
</dbReference>
<dbReference type="OrthoDB" id="1934652at2759"/>
<evidence type="ECO:0000259" key="2">
    <source>
        <dbReference type="PROSITE" id="PS51485"/>
    </source>
</evidence>
<dbReference type="SUPFAM" id="SSF49503">
    <property type="entry name" value="Cupredoxins"/>
    <property type="match status" value="1"/>
</dbReference>
<dbReference type="AlphaFoldDB" id="A0A811N588"/>
<evidence type="ECO:0000256" key="1">
    <source>
        <dbReference type="SAM" id="SignalP"/>
    </source>
</evidence>
<feature type="domain" description="Phytocyanin" evidence="2">
    <location>
        <begin position="31"/>
        <end position="63"/>
    </location>
</feature>
<dbReference type="PROSITE" id="PS51485">
    <property type="entry name" value="PHYTOCYANIN"/>
    <property type="match status" value="1"/>
</dbReference>
<accession>A0A811N588</accession>
<dbReference type="InterPro" id="IPR008972">
    <property type="entry name" value="Cupredoxin"/>
</dbReference>
<reference evidence="3" key="1">
    <citation type="submission" date="2020-10" db="EMBL/GenBank/DDBJ databases">
        <authorList>
            <person name="Han B."/>
            <person name="Lu T."/>
            <person name="Zhao Q."/>
            <person name="Huang X."/>
            <person name="Zhao Y."/>
        </authorList>
    </citation>
    <scope>NUCLEOTIDE SEQUENCE</scope>
</reference>
<dbReference type="InterPro" id="IPR003245">
    <property type="entry name" value="Phytocyanin_dom"/>
</dbReference>
<gene>
    <name evidence="3" type="ORF">NCGR_LOCUS12240</name>
</gene>
<sequence>MAQGRGSGAVVLGLLLLLLCVLLHGHAAQAAVFTVGDRGGWTFNSNTWTNGKRFRAGDVLELF</sequence>
<dbReference type="GO" id="GO:0009055">
    <property type="term" value="F:electron transfer activity"/>
    <property type="evidence" value="ECO:0007669"/>
    <property type="project" value="InterPro"/>
</dbReference>
<evidence type="ECO:0000313" key="4">
    <source>
        <dbReference type="Proteomes" id="UP000604825"/>
    </source>
</evidence>
<keyword evidence="1" id="KW-0732">Signal</keyword>
<proteinExistence type="predicted"/>
<keyword evidence="4" id="KW-1185">Reference proteome</keyword>
<protein>
    <recommendedName>
        <fullName evidence="2">Phytocyanin domain-containing protein</fullName>
    </recommendedName>
</protein>
<comment type="caution">
    <text evidence="3">The sequence shown here is derived from an EMBL/GenBank/DDBJ whole genome shotgun (WGS) entry which is preliminary data.</text>
</comment>
<dbReference type="Gene3D" id="2.60.40.420">
    <property type="entry name" value="Cupredoxins - blue copper proteins"/>
    <property type="match status" value="1"/>
</dbReference>